<reference evidence="3 4" key="1">
    <citation type="journal article" date="2023" name="Mol. Biol. Evol.">
        <title>Genomics of Secondarily Temperate Adaptation in the Only Non-Antarctic Icefish.</title>
        <authorList>
            <person name="Rivera-Colon A.G."/>
            <person name="Rayamajhi N."/>
            <person name="Minhas B.F."/>
            <person name="Madrigal G."/>
            <person name="Bilyk K.T."/>
            <person name="Yoon V."/>
            <person name="Hune M."/>
            <person name="Gregory S."/>
            <person name="Cheng C.H.C."/>
            <person name="Catchen J.M."/>
        </authorList>
    </citation>
    <scope>NUCLEOTIDE SEQUENCE [LARGE SCALE GENOMIC DNA]</scope>
    <source>
        <strain evidence="3">JC2023a</strain>
    </source>
</reference>
<feature type="region of interest" description="Disordered" evidence="2">
    <location>
        <begin position="451"/>
        <end position="478"/>
    </location>
</feature>
<keyword evidence="4" id="KW-1185">Reference proteome</keyword>
<evidence type="ECO:0000256" key="2">
    <source>
        <dbReference type="SAM" id="MobiDB-lite"/>
    </source>
</evidence>
<feature type="region of interest" description="Disordered" evidence="2">
    <location>
        <begin position="409"/>
        <end position="434"/>
    </location>
</feature>
<sequence length="478" mass="55635">MAAMEQERVMAQMTRQRRNACEIRRLNRELETCDRVMTYSKTCYVKCNGDLKALDVEKLCKQIEDIPELKEILIEEETVSQCLQKNITGVMEIAQKREGRAVVQPENKQDDDMMENSERFTELQGKYDALLKTSETHEVKNHCLQMDFNTCRAKCKLLNRKIDIIQEDKDNLDQKYHDMIREKRPLQGQNDGLQENMLRLQAENNELKEHLRTPISNTSHDALEGYNNMHQKYHDMIRESIKIHKNQQETHLASIIVLEEIITTCQKEITGQQENIKVLQMQNNGLKEDIKTVRVQNSGLQEDIKTVRVQNSGLQEDIKTVRVQNNGLQEDIKKVQGQNDGLQENMLRLRAKNNELKEIKVTLLEQSNRYREYIKTVHIENNNLKENQQTVQGKNNGLQAREQTVETQSNALNEMSRTNANERPTEASGTQKKPTFWKKVKGFFERKDQFPIVPAHHVSSDQPENIEPEPEPGCSSWI</sequence>
<feature type="compositionally biased region" description="Polar residues" evidence="2">
    <location>
        <begin position="409"/>
        <end position="433"/>
    </location>
</feature>
<dbReference type="AlphaFoldDB" id="A0AAN8B1R7"/>
<dbReference type="SUPFAM" id="SSF57997">
    <property type="entry name" value="Tropomyosin"/>
    <property type="match status" value="1"/>
</dbReference>
<accession>A0AAN8B1R7</accession>
<feature type="region of interest" description="Disordered" evidence="2">
    <location>
        <begin position="385"/>
        <end position="404"/>
    </location>
</feature>
<name>A0AAN8B1R7_9TELE</name>
<keyword evidence="1" id="KW-0175">Coiled coil</keyword>
<gene>
    <name evidence="3" type="ORF">CesoFtcFv8_025832</name>
</gene>
<dbReference type="Proteomes" id="UP001335648">
    <property type="component" value="Unassembled WGS sequence"/>
</dbReference>
<organism evidence="3 4">
    <name type="scientific">Champsocephalus esox</name>
    <name type="common">pike icefish</name>
    <dbReference type="NCBI Taxonomy" id="159716"/>
    <lineage>
        <taxon>Eukaryota</taxon>
        <taxon>Metazoa</taxon>
        <taxon>Chordata</taxon>
        <taxon>Craniata</taxon>
        <taxon>Vertebrata</taxon>
        <taxon>Euteleostomi</taxon>
        <taxon>Actinopterygii</taxon>
        <taxon>Neopterygii</taxon>
        <taxon>Teleostei</taxon>
        <taxon>Neoteleostei</taxon>
        <taxon>Acanthomorphata</taxon>
        <taxon>Eupercaria</taxon>
        <taxon>Perciformes</taxon>
        <taxon>Notothenioidei</taxon>
        <taxon>Channichthyidae</taxon>
        <taxon>Champsocephalus</taxon>
    </lineage>
</organism>
<feature type="coiled-coil region" evidence="1">
    <location>
        <begin position="155"/>
        <end position="213"/>
    </location>
</feature>
<evidence type="ECO:0000313" key="3">
    <source>
        <dbReference type="EMBL" id="KAK5876480.1"/>
    </source>
</evidence>
<comment type="caution">
    <text evidence="3">The sequence shown here is derived from an EMBL/GenBank/DDBJ whole genome shotgun (WGS) entry which is preliminary data.</text>
</comment>
<dbReference type="EMBL" id="JAULUE010002067">
    <property type="protein sequence ID" value="KAK5876480.1"/>
    <property type="molecule type" value="Genomic_DNA"/>
</dbReference>
<proteinExistence type="predicted"/>
<protein>
    <submittedName>
        <fullName evidence="3">Uncharacterized protein</fullName>
    </submittedName>
</protein>
<evidence type="ECO:0000313" key="4">
    <source>
        <dbReference type="Proteomes" id="UP001335648"/>
    </source>
</evidence>
<evidence type="ECO:0000256" key="1">
    <source>
        <dbReference type="SAM" id="Coils"/>
    </source>
</evidence>